<evidence type="ECO:0000313" key="3">
    <source>
        <dbReference type="Proteomes" id="UP000692954"/>
    </source>
</evidence>
<organism evidence="2 3">
    <name type="scientific">Paramecium sonneborni</name>
    <dbReference type="NCBI Taxonomy" id="65129"/>
    <lineage>
        <taxon>Eukaryota</taxon>
        <taxon>Sar</taxon>
        <taxon>Alveolata</taxon>
        <taxon>Ciliophora</taxon>
        <taxon>Intramacronucleata</taxon>
        <taxon>Oligohymenophorea</taxon>
        <taxon>Peniculida</taxon>
        <taxon>Parameciidae</taxon>
        <taxon>Paramecium</taxon>
    </lineage>
</organism>
<feature type="coiled-coil region" evidence="1">
    <location>
        <begin position="13"/>
        <end position="51"/>
    </location>
</feature>
<sequence>MGNNCISKQDTFEEAEQQQITTLENEIQSINTSIQANNSQLKQNKESLEEGVQISNIQLIMIEPRNAEEGAQIVRNLLKFGNQIVIIPKTIEESPNVSTKSLSKKGILKNKGSYMTKLSLQPCKQQKIDKYLRFEKK</sequence>
<reference evidence="2" key="1">
    <citation type="submission" date="2021-01" db="EMBL/GenBank/DDBJ databases">
        <authorList>
            <consortium name="Genoscope - CEA"/>
            <person name="William W."/>
        </authorList>
    </citation>
    <scope>NUCLEOTIDE SEQUENCE</scope>
</reference>
<protein>
    <submittedName>
        <fullName evidence="2">Uncharacterized protein</fullName>
    </submittedName>
</protein>
<keyword evidence="1" id="KW-0175">Coiled coil</keyword>
<comment type="caution">
    <text evidence="2">The sequence shown here is derived from an EMBL/GenBank/DDBJ whole genome shotgun (WGS) entry which is preliminary data.</text>
</comment>
<keyword evidence="3" id="KW-1185">Reference proteome</keyword>
<evidence type="ECO:0000256" key="1">
    <source>
        <dbReference type="SAM" id="Coils"/>
    </source>
</evidence>
<evidence type="ECO:0000313" key="2">
    <source>
        <dbReference type="EMBL" id="CAD8118371.1"/>
    </source>
</evidence>
<dbReference type="EMBL" id="CAJJDN010000117">
    <property type="protein sequence ID" value="CAD8118371.1"/>
    <property type="molecule type" value="Genomic_DNA"/>
</dbReference>
<dbReference type="Proteomes" id="UP000692954">
    <property type="component" value="Unassembled WGS sequence"/>
</dbReference>
<accession>A0A8S1QS33</accession>
<dbReference type="OrthoDB" id="289142at2759"/>
<gene>
    <name evidence="2" type="ORF">PSON_ATCC_30995.1.T1170046</name>
</gene>
<proteinExistence type="predicted"/>
<dbReference type="AlphaFoldDB" id="A0A8S1QS33"/>
<name>A0A8S1QS33_9CILI</name>